<reference evidence="7 8" key="1">
    <citation type="journal article" date="2013" name="Nature">
        <title>Insights into bilaterian evolution from three spiralian genomes.</title>
        <authorList>
            <person name="Simakov O."/>
            <person name="Marletaz F."/>
            <person name="Cho S.J."/>
            <person name="Edsinger-Gonzales E."/>
            <person name="Havlak P."/>
            <person name="Hellsten U."/>
            <person name="Kuo D.H."/>
            <person name="Larsson T."/>
            <person name="Lv J."/>
            <person name="Arendt D."/>
            <person name="Savage R."/>
            <person name="Osoegawa K."/>
            <person name="de Jong P."/>
            <person name="Grimwood J."/>
            <person name="Chapman J.A."/>
            <person name="Shapiro H."/>
            <person name="Aerts A."/>
            <person name="Otillar R.P."/>
            <person name="Terry A.Y."/>
            <person name="Boore J.L."/>
            <person name="Grigoriev I.V."/>
            <person name="Lindberg D.R."/>
            <person name="Seaver E.C."/>
            <person name="Weisblat D.A."/>
            <person name="Putnam N.H."/>
            <person name="Rokhsar D.S."/>
        </authorList>
    </citation>
    <scope>NUCLEOTIDE SEQUENCE [LARGE SCALE GENOMIC DNA]</scope>
</reference>
<evidence type="ECO:0000256" key="2">
    <source>
        <dbReference type="ARBA" id="ARBA00022692"/>
    </source>
</evidence>
<dbReference type="PROSITE" id="PS50850">
    <property type="entry name" value="MFS"/>
    <property type="match status" value="1"/>
</dbReference>
<feature type="transmembrane region" description="Helical" evidence="5">
    <location>
        <begin position="226"/>
        <end position="253"/>
    </location>
</feature>
<feature type="transmembrane region" description="Helical" evidence="5">
    <location>
        <begin position="178"/>
        <end position="206"/>
    </location>
</feature>
<dbReference type="OrthoDB" id="2985014at2759"/>
<feature type="non-terminal residue" evidence="7">
    <location>
        <position position="293"/>
    </location>
</feature>
<comment type="subcellular location">
    <subcellularLocation>
        <location evidence="1">Membrane</location>
        <topology evidence="1">Multi-pass membrane protein</topology>
    </subcellularLocation>
</comment>
<dbReference type="FunFam" id="1.20.1250.20:FF:000532">
    <property type="entry name" value="SLC (SoLute Carrier) homolog"/>
    <property type="match status" value="1"/>
</dbReference>
<feature type="transmembrane region" description="Helical" evidence="5">
    <location>
        <begin position="33"/>
        <end position="52"/>
    </location>
</feature>
<dbReference type="GO" id="GO:0006820">
    <property type="term" value="P:monoatomic anion transport"/>
    <property type="evidence" value="ECO:0007669"/>
    <property type="project" value="TreeGrafter"/>
</dbReference>
<dbReference type="RefSeq" id="XP_009054620.1">
    <property type="nucleotide sequence ID" value="XM_009056372.1"/>
</dbReference>
<dbReference type="Gene3D" id="1.20.1250.20">
    <property type="entry name" value="MFS general substrate transporter like domains"/>
    <property type="match status" value="1"/>
</dbReference>
<evidence type="ECO:0000256" key="5">
    <source>
        <dbReference type="SAM" id="Phobius"/>
    </source>
</evidence>
<dbReference type="AlphaFoldDB" id="V4AM57"/>
<proteinExistence type="predicted"/>
<accession>V4AM57</accession>
<dbReference type="InterPro" id="IPR011701">
    <property type="entry name" value="MFS"/>
</dbReference>
<dbReference type="EMBL" id="KB201755">
    <property type="protein sequence ID" value="ESO94691.1"/>
    <property type="molecule type" value="Genomic_DNA"/>
</dbReference>
<evidence type="ECO:0000259" key="6">
    <source>
        <dbReference type="PROSITE" id="PS50850"/>
    </source>
</evidence>
<dbReference type="HOGENOM" id="CLU_001265_5_0_1"/>
<evidence type="ECO:0000256" key="4">
    <source>
        <dbReference type="ARBA" id="ARBA00023136"/>
    </source>
</evidence>
<dbReference type="GO" id="GO:0016020">
    <property type="term" value="C:membrane"/>
    <property type="evidence" value="ECO:0007669"/>
    <property type="project" value="UniProtKB-SubCell"/>
</dbReference>
<feature type="transmembrane region" description="Helical" evidence="5">
    <location>
        <begin position="265"/>
        <end position="284"/>
    </location>
</feature>
<keyword evidence="2 5" id="KW-0812">Transmembrane</keyword>
<keyword evidence="3 5" id="KW-1133">Transmembrane helix</keyword>
<evidence type="ECO:0000256" key="1">
    <source>
        <dbReference type="ARBA" id="ARBA00004141"/>
    </source>
</evidence>
<feature type="transmembrane region" description="Helical" evidence="5">
    <location>
        <begin position="134"/>
        <end position="157"/>
    </location>
</feature>
<dbReference type="CTD" id="20251267"/>
<dbReference type="InterPro" id="IPR020846">
    <property type="entry name" value="MFS_dom"/>
</dbReference>
<feature type="non-terminal residue" evidence="7">
    <location>
        <position position="1"/>
    </location>
</feature>
<feature type="domain" description="Major facilitator superfamily (MFS) profile" evidence="6">
    <location>
        <begin position="1"/>
        <end position="289"/>
    </location>
</feature>
<gene>
    <name evidence="7" type="ORF">LOTGIDRAFT_54049</name>
</gene>
<evidence type="ECO:0000256" key="3">
    <source>
        <dbReference type="ARBA" id="ARBA00022989"/>
    </source>
</evidence>
<evidence type="ECO:0000313" key="8">
    <source>
        <dbReference type="Proteomes" id="UP000030746"/>
    </source>
</evidence>
<dbReference type="PANTHER" id="PTHR11662">
    <property type="entry name" value="SOLUTE CARRIER FAMILY 17"/>
    <property type="match status" value="1"/>
</dbReference>
<dbReference type="SUPFAM" id="SSF103473">
    <property type="entry name" value="MFS general substrate transporter"/>
    <property type="match status" value="1"/>
</dbReference>
<organism evidence="7 8">
    <name type="scientific">Lottia gigantea</name>
    <name type="common">Giant owl limpet</name>
    <dbReference type="NCBI Taxonomy" id="225164"/>
    <lineage>
        <taxon>Eukaryota</taxon>
        <taxon>Metazoa</taxon>
        <taxon>Spiralia</taxon>
        <taxon>Lophotrochozoa</taxon>
        <taxon>Mollusca</taxon>
        <taxon>Gastropoda</taxon>
        <taxon>Patellogastropoda</taxon>
        <taxon>Lottioidea</taxon>
        <taxon>Lottiidae</taxon>
        <taxon>Lottia</taxon>
    </lineage>
</organism>
<keyword evidence="8" id="KW-1185">Reference proteome</keyword>
<evidence type="ECO:0000313" key="7">
    <source>
        <dbReference type="EMBL" id="ESO94691.1"/>
    </source>
</evidence>
<protein>
    <recommendedName>
        <fullName evidence="6">Major facilitator superfamily (MFS) profile domain-containing protein</fullName>
    </recommendedName>
</protein>
<dbReference type="KEGG" id="lgi:LOTGIDRAFT_54049"/>
<dbReference type="InterPro" id="IPR050382">
    <property type="entry name" value="MFS_Na/Anion_cotransporter"/>
</dbReference>
<sequence length="293" mass="32170">NILFSGTQVGNAITFPLAGVLCKYGFAGGWPSVFYLIGIAGVVWFVLWMILVSDSPKDHKRISEIERKYIEMSLCDAKQQTKEVVPWKAIFTSLPVYAIVVSNTTSDWGAYTLLTNIPTYMKEVLKFDIASNGLFSALPYIAFWLCINVSGFLADFVRRKGYLNTTWTRKLFDSGGKIVPALMLIALGYIDCTQPYIAVILLILGVALTGPQYSGFTVNHVDLAPAYAGILYGFSNSVAAITGFLSPLVVGAITSKGQSRSDWQIVFYVAAGIYIFGAVFYMLFASGELQDWA</sequence>
<dbReference type="GeneID" id="20251267"/>
<dbReference type="Pfam" id="PF07690">
    <property type="entry name" value="MFS_1"/>
    <property type="match status" value="1"/>
</dbReference>
<dbReference type="Proteomes" id="UP000030746">
    <property type="component" value="Unassembled WGS sequence"/>
</dbReference>
<name>V4AM57_LOTGI</name>
<dbReference type="InterPro" id="IPR036259">
    <property type="entry name" value="MFS_trans_sf"/>
</dbReference>
<dbReference type="PANTHER" id="PTHR11662:SF399">
    <property type="entry name" value="FI19708P1-RELATED"/>
    <property type="match status" value="1"/>
</dbReference>
<dbReference type="OMA" id="LNTRENG"/>
<keyword evidence="4 5" id="KW-0472">Membrane</keyword>
<dbReference type="GO" id="GO:0022857">
    <property type="term" value="F:transmembrane transporter activity"/>
    <property type="evidence" value="ECO:0007669"/>
    <property type="project" value="InterPro"/>
</dbReference>
<dbReference type="STRING" id="225164.V4AM57"/>